<dbReference type="EMBL" id="AACGFG010000004">
    <property type="protein sequence ID" value="EAK4358009.1"/>
    <property type="molecule type" value="Genomic_DNA"/>
</dbReference>
<dbReference type="Proteomes" id="UP000557830">
    <property type="component" value="Unassembled WGS sequence"/>
</dbReference>
<dbReference type="RefSeq" id="WP_002776453.1">
    <property type="nucleotide sequence ID" value="NZ_AANHVQ020000019.1"/>
</dbReference>
<evidence type="ECO:0000313" key="11">
    <source>
        <dbReference type="Proteomes" id="UP000409545"/>
    </source>
</evidence>
<evidence type="ECO:0000313" key="9">
    <source>
        <dbReference type="Proteomes" id="UP000361993"/>
    </source>
</evidence>
<dbReference type="OrthoDB" id="5343740at2"/>
<dbReference type="EMBL" id="AACGUZ010000008">
    <property type="protein sequence ID" value="EAK5103741.1"/>
    <property type="molecule type" value="Genomic_DNA"/>
</dbReference>
<evidence type="ECO:0000313" key="5">
    <source>
        <dbReference type="EMBL" id="EAK5103741.1"/>
    </source>
</evidence>
<feature type="transmembrane region" description="Helical" evidence="1">
    <location>
        <begin position="53"/>
        <end position="74"/>
    </location>
</feature>
<dbReference type="Proteomes" id="UP000409545">
    <property type="component" value="Unassembled WGS sequence"/>
</dbReference>
<evidence type="ECO:0000313" key="12">
    <source>
        <dbReference type="Proteomes" id="UP000411403"/>
    </source>
</evidence>
<accession>A0A0Q2KV64</accession>
<reference evidence="3 9" key="1">
    <citation type="submission" date="2018-05" db="EMBL/GenBank/DDBJ databases">
        <authorList>
            <consortium name="GenomeTrakr network: Whole genome sequencing for foodborne pathogen traceback"/>
        </authorList>
    </citation>
    <scope>NUCLEOTIDE SEQUENCE [LARGE SCALE GENOMIC DNA]</scope>
    <source>
        <strain evidence="3 9">NC_C6016</strain>
    </source>
</reference>
<dbReference type="EMBL" id="AACDUL010000007">
    <property type="protein sequence ID" value="EAK1509591.1"/>
    <property type="molecule type" value="Genomic_DNA"/>
</dbReference>
<keyword evidence="1" id="KW-0472">Membrane</keyword>
<evidence type="ECO:0000313" key="7">
    <source>
        <dbReference type="EMBL" id="EAL9204017.1"/>
    </source>
</evidence>
<dbReference type="AlphaFoldDB" id="A0A0Q2KV64"/>
<dbReference type="Proteomes" id="UP000352088">
    <property type="component" value="Unassembled WGS sequence"/>
</dbReference>
<evidence type="ECO:0000313" key="10">
    <source>
        <dbReference type="Proteomes" id="UP000365807"/>
    </source>
</evidence>
<keyword evidence="1" id="KW-1133">Transmembrane helix</keyword>
<dbReference type="Proteomes" id="UP000361993">
    <property type="component" value="Unassembled WGS sequence"/>
</dbReference>
<gene>
    <name evidence="5" type="ORF">B9Q54_05600</name>
    <name evidence="2" type="ORF">BU953_05385</name>
    <name evidence="4" type="ORF">C6T04_03555</name>
    <name evidence="3" type="ORF">CJD00_04850</name>
    <name evidence="6" type="ORF">DSX26_02220</name>
    <name evidence="7" type="ORF">DYU70_02415</name>
</gene>
<dbReference type="KEGG" id="ccof:VC76_03390"/>
<sequence length="163" mass="19092">MKKFKDFSCNFLFKISDQPVLLRDLLEANALFNDGMLVDPSKLNFNFKILNSYIYFGIFCALVLLPLLLITHYLFTRLDFHISIISAVAVTACVFISYDIFKVYARKMISKKLIQKAWALHFPYFSYEKYSIMAGNFYKEALKEEIPKANLEQYVLEKIIHSK</sequence>
<evidence type="ECO:0000313" key="6">
    <source>
        <dbReference type="EMBL" id="EAL6850283.1"/>
    </source>
</evidence>
<evidence type="ECO:0000313" key="8">
    <source>
        <dbReference type="Proteomes" id="UP000352088"/>
    </source>
</evidence>
<organism evidence="4 10">
    <name type="scientific">Campylobacter coli</name>
    <dbReference type="NCBI Taxonomy" id="195"/>
    <lineage>
        <taxon>Bacteria</taxon>
        <taxon>Pseudomonadati</taxon>
        <taxon>Campylobacterota</taxon>
        <taxon>Epsilonproteobacteria</taxon>
        <taxon>Campylobacterales</taxon>
        <taxon>Campylobacteraceae</taxon>
        <taxon>Campylobacter</taxon>
    </lineage>
</organism>
<keyword evidence="1" id="KW-0812">Transmembrane</keyword>
<proteinExistence type="predicted"/>
<evidence type="ECO:0000313" key="4">
    <source>
        <dbReference type="EMBL" id="EAK4358009.1"/>
    </source>
</evidence>
<dbReference type="KEGG" id="ccoo:ATE51_02240"/>
<evidence type="ECO:0000313" key="13">
    <source>
        <dbReference type="Proteomes" id="UP000557830"/>
    </source>
</evidence>
<evidence type="ECO:0000313" key="2">
    <source>
        <dbReference type="EMBL" id="EAJ1077039.1"/>
    </source>
</evidence>
<name>A0A0Q2KV64_CAMCO</name>
<dbReference type="Proteomes" id="UP000411403">
    <property type="component" value="Unassembled WGS sequence"/>
</dbReference>
<feature type="transmembrane region" description="Helical" evidence="1">
    <location>
        <begin position="80"/>
        <end position="101"/>
    </location>
</feature>
<dbReference type="EMBL" id="AACQHW010000002">
    <property type="protein sequence ID" value="EAL6850283.1"/>
    <property type="molecule type" value="Genomic_DNA"/>
</dbReference>
<dbReference type="eggNOG" id="ENOG50318BT">
    <property type="taxonomic scope" value="Bacteria"/>
</dbReference>
<reference evidence="4 10" key="2">
    <citation type="submission" date="2018-06" db="EMBL/GenBank/DDBJ databases">
        <authorList>
            <consortium name="NARMS: The National Antimicrobial Resistance Monitoring System"/>
        </authorList>
    </citation>
    <scope>NUCLEOTIDE SEQUENCE [LARGE SCALE GENOMIC DNA]</scope>
    <source>
        <strain evidence="7 12">CVM N17C171</strain>
        <strain evidence="6 8">CVM N17C548</strain>
        <strain evidence="4 10">FSIS11807978</strain>
        <strain evidence="2 13">FSIS1609200</strain>
        <strain evidence="5 11">FSIS1711007</strain>
    </source>
</reference>
<dbReference type="STRING" id="195.ATE51_02240"/>
<dbReference type="EMBL" id="AACSIE010000002">
    <property type="protein sequence ID" value="EAL9204017.1"/>
    <property type="molecule type" value="Genomic_DNA"/>
</dbReference>
<dbReference type="Proteomes" id="UP000365807">
    <property type="component" value="Unassembled WGS sequence"/>
</dbReference>
<dbReference type="GeneID" id="66544339"/>
<evidence type="ECO:0000313" key="3">
    <source>
        <dbReference type="EMBL" id="EAK1509591.1"/>
    </source>
</evidence>
<protein>
    <submittedName>
        <fullName evidence="4">Uncharacterized protein</fullName>
    </submittedName>
</protein>
<evidence type="ECO:0000256" key="1">
    <source>
        <dbReference type="SAM" id="Phobius"/>
    </source>
</evidence>
<dbReference type="EMBL" id="AABUYW010000008">
    <property type="protein sequence ID" value="EAJ1077039.1"/>
    <property type="molecule type" value="Genomic_DNA"/>
</dbReference>
<comment type="caution">
    <text evidence="4">The sequence shown here is derived from an EMBL/GenBank/DDBJ whole genome shotgun (WGS) entry which is preliminary data.</text>
</comment>